<dbReference type="EMBL" id="CACTOE010000017">
    <property type="protein sequence ID" value="CAA4149162.1"/>
    <property type="molecule type" value="Genomic_DNA"/>
</dbReference>
<evidence type="ECO:0000313" key="17">
    <source>
        <dbReference type="Proteomes" id="UP000459586"/>
    </source>
</evidence>
<dbReference type="EMBL" id="CACTQT010000025">
    <property type="protein sequence ID" value="CAA4400666.1"/>
    <property type="molecule type" value="Genomic_DNA"/>
</dbReference>
<evidence type="ECO:0000313" key="16">
    <source>
        <dbReference type="Proteomes" id="UP000443708"/>
    </source>
</evidence>
<dbReference type="Pfam" id="PF25606">
    <property type="entry name" value="SH3b_P2"/>
    <property type="match status" value="1"/>
</dbReference>
<dbReference type="RefSeq" id="WP_000856958.1">
    <property type="nucleotide sequence ID" value="NZ_AP025249.1"/>
</dbReference>
<protein>
    <submittedName>
        <fullName evidence="11">N-acetylmuramoyl-L-alanine amidase</fullName>
    </submittedName>
    <submittedName>
        <fullName evidence="5">Phage amidase</fullName>
    </submittedName>
</protein>
<dbReference type="GO" id="GO:0030288">
    <property type="term" value="C:outer membrane-bounded periplasmic space"/>
    <property type="evidence" value="ECO:0007669"/>
    <property type="project" value="TreeGrafter"/>
</dbReference>
<dbReference type="Pfam" id="PF01520">
    <property type="entry name" value="Amidase_3"/>
    <property type="match status" value="1"/>
</dbReference>
<dbReference type="InterPro" id="IPR038765">
    <property type="entry name" value="Papain-like_cys_pep_sf"/>
</dbReference>
<feature type="region of interest" description="Disordered" evidence="1">
    <location>
        <begin position="379"/>
        <end position="402"/>
    </location>
</feature>
<name>A0A2I7Y9D5_STAAU</name>
<evidence type="ECO:0000313" key="18">
    <source>
        <dbReference type="Proteomes" id="UP000459702"/>
    </source>
</evidence>
<dbReference type="EMBL" id="CACTPI010000012">
    <property type="protein sequence ID" value="CAA4153750.1"/>
    <property type="molecule type" value="Genomic_DNA"/>
</dbReference>
<dbReference type="PANTHER" id="PTHR30404:SF8">
    <property type="entry name" value="AUTOLYSIN PH-RELATED"/>
    <property type="match status" value="1"/>
</dbReference>
<evidence type="ECO:0000259" key="2">
    <source>
        <dbReference type="PROSITE" id="PS50911"/>
    </source>
</evidence>
<dbReference type="SMART" id="SM00646">
    <property type="entry name" value="Ami_3"/>
    <property type="match status" value="1"/>
</dbReference>
<dbReference type="InterPro" id="IPR057958">
    <property type="entry name" value="SH3b_P2_dom"/>
</dbReference>
<evidence type="ECO:0000313" key="7">
    <source>
        <dbReference type="EMBL" id="CAA6132772.1"/>
    </source>
</evidence>
<evidence type="ECO:0000313" key="8">
    <source>
        <dbReference type="EMBL" id="CAA6395059.1"/>
    </source>
</evidence>
<dbReference type="Proteomes" id="UP000293434">
    <property type="component" value="Unassembled WGS sequence"/>
</dbReference>
<dbReference type="EMBL" id="CACURZ010000025">
    <property type="protein sequence ID" value="CAA6395059.1"/>
    <property type="molecule type" value="Genomic_DNA"/>
</dbReference>
<evidence type="ECO:0000313" key="4">
    <source>
        <dbReference type="EMBL" id="CAA4153750.1"/>
    </source>
</evidence>
<comment type="caution">
    <text evidence="5">The sequence shown here is derived from an EMBL/GenBank/DDBJ whole genome shotgun (WGS) entry which is preliminary data.</text>
</comment>
<evidence type="ECO:0000313" key="20">
    <source>
        <dbReference type="Proteomes" id="UP000507112"/>
    </source>
</evidence>
<evidence type="ECO:0000313" key="19">
    <source>
        <dbReference type="Proteomes" id="UP000505390"/>
    </source>
</evidence>
<evidence type="ECO:0000313" key="15">
    <source>
        <dbReference type="Proteomes" id="UP000443506"/>
    </source>
</evidence>
<evidence type="ECO:0000313" key="13">
    <source>
        <dbReference type="Proteomes" id="UP000442696"/>
    </source>
</evidence>
<dbReference type="Pfam" id="PF05257">
    <property type="entry name" value="CHAP"/>
    <property type="match status" value="1"/>
</dbReference>
<evidence type="ECO:0000313" key="3">
    <source>
        <dbReference type="EMBL" id="CAA4149162.1"/>
    </source>
</evidence>
<dbReference type="SUPFAM" id="SSF54001">
    <property type="entry name" value="Cysteine proteinases"/>
    <property type="match status" value="1"/>
</dbReference>
<dbReference type="Proteomes" id="UP000443708">
    <property type="component" value="Unassembled WGS sequence"/>
</dbReference>
<reference evidence="11 12" key="1">
    <citation type="submission" date="2018-11" db="EMBL/GenBank/DDBJ databases">
        <title>Genomic profiling of Staphylococcus species from a Poultry farm system in KwaZulu-Natal, South Africa.</title>
        <authorList>
            <person name="Amoako D.G."/>
            <person name="Somboro A.M."/>
            <person name="Abia A.L.K."/>
            <person name="Bester L.A."/>
            <person name="Essack S.Y."/>
        </authorList>
    </citation>
    <scope>NUCLEOTIDE SEQUENCE [LARGE SCALE GENOMIC DNA]</scope>
    <source>
        <strain evidence="11 12">SA9</strain>
    </source>
</reference>
<dbReference type="Gene3D" id="3.40.630.40">
    <property type="entry name" value="Zn-dependent exopeptidases"/>
    <property type="match status" value="1"/>
</dbReference>
<sequence length="500" mass="57562">MKTQKQVAERLRAYVNGTVDSPYRVRTWTHYDDDFGTMEPGCIDVDRSFHAQCMDLVVDYCLWISDNQFRIRGNAKQAIDNPLPKGWKIIRNERATVPKQGWIGVNTSTYYGHIWLVDKGATQMTMPVIEQNWNSLANLKPKRRLDYYYGCTHFIVPPISSNNAIVRAAKNVLPSPKPMKVLLVAGHGKGAYSNDPGTVNTELDICERDFVRQKIVPNVAKYLRQAEVNVQLYGGSTMNQDMYQDTKYGVNLGDTKRYGMYWAARQGFDQIVEFHLDSAGSQASGGHVIIDNNVYQDKIDERLHKVIDKYVGTIRGIDKRDNLLNANVSADLNQNYRLVELGFITNKTDVRNIERHLEDFTKEMAEAIVGNVIGNNLGSQDIKPSTKKGSKSKPSKKKPKPQQIEWKWSGTFYPNTLIKVRRNWGLNGEEVPRKFWLNGEKDWVYIHSVIKDTKNKLWWAKMTYPQNKEIKYFYCALGKITDKEAKIKKEKELYGKIKWK</sequence>
<dbReference type="InterPro" id="IPR007921">
    <property type="entry name" value="CHAP_dom"/>
</dbReference>
<evidence type="ECO:0000313" key="9">
    <source>
        <dbReference type="EMBL" id="CAC5807773.1"/>
    </source>
</evidence>
<dbReference type="Proteomes" id="UP000442696">
    <property type="component" value="Unassembled WGS sequence"/>
</dbReference>
<dbReference type="Proteomes" id="UP000442782">
    <property type="component" value="Unassembled WGS sequence"/>
</dbReference>
<dbReference type="CDD" id="cd02696">
    <property type="entry name" value="MurNAc-LAA"/>
    <property type="match status" value="1"/>
</dbReference>
<feature type="compositionally biased region" description="Basic residues" evidence="1">
    <location>
        <begin position="385"/>
        <end position="400"/>
    </location>
</feature>
<dbReference type="InterPro" id="IPR050695">
    <property type="entry name" value="N-acetylmuramoyl_amidase_3"/>
</dbReference>
<dbReference type="PROSITE" id="PS50911">
    <property type="entry name" value="CHAP"/>
    <property type="match status" value="1"/>
</dbReference>
<dbReference type="PANTHER" id="PTHR30404">
    <property type="entry name" value="N-ACETYLMURAMOYL-L-ALANINE AMIDASE"/>
    <property type="match status" value="1"/>
</dbReference>
<dbReference type="EMBL" id="CAIGXB010000011">
    <property type="protein sequence ID" value="CAC5807773.1"/>
    <property type="molecule type" value="Genomic_DNA"/>
</dbReference>
<dbReference type="AlphaFoldDB" id="A0A2I7Y9D5"/>
<evidence type="ECO:0000313" key="12">
    <source>
        <dbReference type="Proteomes" id="UP000293434"/>
    </source>
</evidence>
<feature type="domain" description="Peptidase C51" evidence="2">
    <location>
        <begin position="28"/>
        <end position="156"/>
    </location>
</feature>
<dbReference type="EMBL" id="CACUNS010000027">
    <property type="protein sequence ID" value="CAA6132772.1"/>
    <property type="molecule type" value="Genomic_DNA"/>
</dbReference>
<dbReference type="EMBL" id="CACTWD010000027">
    <property type="protein sequence ID" value="CAA4709100.1"/>
    <property type="molecule type" value="Genomic_DNA"/>
</dbReference>
<dbReference type="Gene3D" id="3.90.1720.10">
    <property type="entry name" value="endopeptidase domain like (from Nostoc punctiforme)"/>
    <property type="match status" value="1"/>
</dbReference>
<evidence type="ECO:0000313" key="10">
    <source>
        <dbReference type="EMBL" id="CAC8230713.1"/>
    </source>
</evidence>
<proteinExistence type="predicted"/>
<dbReference type="Proteomes" id="UP000459702">
    <property type="component" value="Unassembled WGS sequence"/>
</dbReference>
<dbReference type="InterPro" id="IPR002508">
    <property type="entry name" value="MurNAc-LAA_cat"/>
</dbReference>
<evidence type="ECO:0000313" key="6">
    <source>
        <dbReference type="EMBL" id="CAA4709100.1"/>
    </source>
</evidence>
<reference evidence="13 14" key="2">
    <citation type="submission" date="2019-12" db="EMBL/GenBank/DDBJ databases">
        <authorList>
            <consortium name="Pathogen Informatics"/>
        </authorList>
    </citation>
    <scope>NUCLEOTIDE SEQUENCE [LARGE SCALE GENOMIC DNA]</scope>
    <source>
        <strain evidence="10 20">MOS105</strain>
        <strain evidence="4 16">S040_N01_C01</strain>
        <strain evidence="3 14">S087_N01_C01</strain>
        <strain evidence="9 19">SG160</strain>
        <strain evidence="7 18">T012_N10_C04</strain>
        <strain evidence="5 13">T012_N16_C08</strain>
        <strain evidence="6 15">T065_N03_C06</strain>
        <strain evidence="8 17">T197_A02_C01</strain>
    </source>
</reference>
<evidence type="ECO:0000256" key="1">
    <source>
        <dbReference type="SAM" id="MobiDB-lite"/>
    </source>
</evidence>
<dbReference type="GO" id="GO:0009253">
    <property type="term" value="P:peptidoglycan catabolic process"/>
    <property type="evidence" value="ECO:0007669"/>
    <property type="project" value="InterPro"/>
</dbReference>
<dbReference type="Proteomes" id="UP000443506">
    <property type="component" value="Unassembled WGS sequence"/>
</dbReference>
<dbReference type="Proteomes" id="UP000507112">
    <property type="component" value="Unassembled WGS sequence"/>
</dbReference>
<evidence type="ECO:0000313" key="11">
    <source>
        <dbReference type="EMBL" id="RZH90453.1"/>
    </source>
</evidence>
<gene>
    <name evidence="11" type="ORF">EIG94_14605</name>
    <name evidence="3" type="ORF">SAMEA1029512_02224</name>
    <name evidence="4" type="ORF">SAMEA1029528_02352</name>
    <name evidence="5" type="ORF">SAMEA2078260_02737</name>
    <name evidence="7" type="ORF">SAMEA2078588_02775</name>
    <name evidence="8" type="ORF">SAMEA2080344_02763</name>
    <name evidence="6" type="ORF">SAMEA2081063_02808</name>
    <name evidence="9" type="ORF">SAMEA4008575_02415</name>
    <name evidence="10" type="ORF">SAMEA70146418_02389</name>
</gene>
<dbReference type="EMBL" id="RQTC01000356">
    <property type="protein sequence ID" value="RZH90453.1"/>
    <property type="molecule type" value="Genomic_DNA"/>
</dbReference>
<evidence type="ECO:0000313" key="5">
    <source>
        <dbReference type="EMBL" id="CAA4400666.1"/>
    </source>
</evidence>
<accession>A0A2I7Y9D5</accession>
<dbReference type="GO" id="GO:0008745">
    <property type="term" value="F:N-acetylmuramoyl-L-alanine amidase activity"/>
    <property type="evidence" value="ECO:0007669"/>
    <property type="project" value="InterPro"/>
</dbReference>
<dbReference type="Proteomes" id="UP000459586">
    <property type="component" value="Unassembled WGS sequence"/>
</dbReference>
<evidence type="ECO:0000313" key="14">
    <source>
        <dbReference type="Proteomes" id="UP000442782"/>
    </source>
</evidence>
<dbReference type="SUPFAM" id="SSF53187">
    <property type="entry name" value="Zn-dependent exopeptidases"/>
    <property type="match status" value="1"/>
</dbReference>
<dbReference type="Proteomes" id="UP000505390">
    <property type="component" value="Unassembled WGS sequence"/>
</dbReference>
<dbReference type="EMBL" id="CAIIGD010000010">
    <property type="protein sequence ID" value="CAC8230713.1"/>
    <property type="molecule type" value="Genomic_DNA"/>
</dbReference>
<organism evidence="5 13">
    <name type="scientific">Staphylococcus aureus</name>
    <dbReference type="NCBI Taxonomy" id="1280"/>
    <lineage>
        <taxon>Bacteria</taxon>
        <taxon>Bacillati</taxon>
        <taxon>Bacillota</taxon>
        <taxon>Bacilli</taxon>
        <taxon>Bacillales</taxon>
        <taxon>Staphylococcaceae</taxon>
        <taxon>Staphylococcus</taxon>
    </lineage>
</organism>